<accession>A0ABW3X4I1</accession>
<dbReference type="InterPro" id="IPR009057">
    <property type="entry name" value="Homeodomain-like_sf"/>
</dbReference>
<name>A0ABW3X4I1_9HYPH</name>
<comment type="caution">
    <text evidence="5">The sequence shown here is derived from an EMBL/GenBank/DDBJ whole genome shotgun (WGS) entry which is preliminary data.</text>
</comment>
<keyword evidence="1" id="KW-0805">Transcription regulation</keyword>
<keyword evidence="3" id="KW-0804">Transcription</keyword>
<keyword evidence="6" id="KW-1185">Reference proteome</keyword>
<dbReference type="PANTHER" id="PTHR46796">
    <property type="entry name" value="HTH-TYPE TRANSCRIPTIONAL ACTIVATOR RHAS-RELATED"/>
    <property type="match status" value="1"/>
</dbReference>
<feature type="domain" description="HTH araC/xylS-type" evidence="4">
    <location>
        <begin position="188"/>
        <end position="286"/>
    </location>
</feature>
<proteinExistence type="predicted"/>
<dbReference type="InterPro" id="IPR018060">
    <property type="entry name" value="HTH_AraC"/>
</dbReference>
<evidence type="ECO:0000313" key="6">
    <source>
        <dbReference type="Proteomes" id="UP001597176"/>
    </source>
</evidence>
<evidence type="ECO:0000313" key="5">
    <source>
        <dbReference type="EMBL" id="MFD1304125.1"/>
    </source>
</evidence>
<protein>
    <submittedName>
        <fullName evidence="5">Helix-turn-helix domain-containing protein</fullName>
    </submittedName>
</protein>
<sequence length="287" mass="32505">MAYVRNAPGKRLDYPDELEIISSSRNSRWEGGKFQESRLPYAGSFGNPLGESDSDLGIVWVHEGMEVRLNGARSFSPLKQQPLLYMPHEENYGDWRGAARKFSLYMSADFTQHSLHRRFLDRPDCDRLGFLPGLAHLLNVLHCDVIAGTPAGPSLGEAVMLQVLQLLFPDDERRADLEQRSITPSQVDRACEIIEARLSSQLNLMILAQSVDMSTRHFTRAFRRATGHSPHAYITHRRLTRAQDLMQQGSLTLAEIAERVGFSSHAHMTATFRKILDKPPSHFSDRH</sequence>
<dbReference type="PROSITE" id="PS01124">
    <property type="entry name" value="HTH_ARAC_FAMILY_2"/>
    <property type="match status" value="1"/>
</dbReference>
<evidence type="ECO:0000256" key="3">
    <source>
        <dbReference type="ARBA" id="ARBA00023163"/>
    </source>
</evidence>
<dbReference type="SMART" id="SM00342">
    <property type="entry name" value="HTH_ARAC"/>
    <property type="match status" value="1"/>
</dbReference>
<evidence type="ECO:0000256" key="1">
    <source>
        <dbReference type="ARBA" id="ARBA00023015"/>
    </source>
</evidence>
<dbReference type="SUPFAM" id="SSF46689">
    <property type="entry name" value="Homeodomain-like"/>
    <property type="match status" value="2"/>
</dbReference>
<reference evidence="6" key="1">
    <citation type="journal article" date="2019" name="Int. J. Syst. Evol. Microbiol.">
        <title>The Global Catalogue of Microorganisms (GCM) 10K type strain sequencing project: providing services to taxonomists for standard genome sequencing and annotation.</title>
        <authorList>
            <consortium name="The Broad Institute Genomics Platform"/>
            <consortium name="The Broad Institute Genome Sequencing Center for Infectious Disease"/>
            <person name="Wu L."/>
            <person name="Ma J."/>
        </authorList>
    </citation>
    <scope>NUCLEOTIDE SEQUENCE [LARGE SCALE GENOMIC DNA]</scope>
    <source>
        <strain evidence="6">CCUG 56108</strain>
    </source>
</reference>
<gene>
    <name evidence="5" type="ORF">ACFQ4G_21435</name>
</gene>
<dbReference type="Proteomes" id="UP001597176">
    <property type="component" value="Unassembled WGS sequence"/>
</dbReference>
<evidence type="ECO:0000259" key="4">
    <source>
        <dbReference type="PROSITE" id="PS01124"/>
    </source>
</evidence>
<dbReference type="EMBL" id="JBHTND010000055">
    <property type="protein sequence ID" value="MFD1304125.1"/>
    <property type="molecule type" value="Genomic_DNA"/>
</dbReference>
<dbReference type="InterPro" id="IPR050204">
    <property type="entry name" value="AraC_XylS_family_regulators"/>
</dbReference>
<dbReference type="Pfam" id="PF12833">
    <property type="entry name" value="HTH_18"/>
    <property type="match status" value="1"/>
</dbReference>
<organism evidence="5 6">
    <name type="scientific">Methylobacterium marchantiae</name>
    <dbReference type="NCBI Taxonomy" id="600331"/>
    <lineage>
        <taxon>Bacteria</taxon>
        <taxon>Pseudomonadati</taxon>
        <taxon>Pseudomonadota</taxon>
        <taxon>Alphaproteobacteria</taxon>
        <taxon>Hyphomicrobiales</taxon>
        <taxon>Methylobacteriaceae</taxon>
        <taxon>Methylobacterium</taxon>
    </lineage>
</organism>
<evidence type="ECO:0000256" key="2">
    <source>
        <dbReference type="ARBA" id="ARBA00023125"/>
    </source>
</evidence>
<dbReference type="Gene3D" id="1.10.10.60">
    <property type="entry name" value="Homeodomain-like"/>
    <property type="match status" value="1"/>
</dbReference>
<keyword evidence="2" id="KW-0238">DNA-binding</keyword>
<dbReference type="RefSeq" id="WP_238202914.1">
    <property type="nucleotide sequence ID" value="NZ_JBHTND010000055.1"/>
</dbReference>